<feature type="transmembrane region" description="Helical" evidence="1">
    <location>
        <begin position="241"/>
        <end position="261"/>
    </location>
</feature>
<sequence>MTKTLLLLLLFPLLMFGNMAKPWSDGSEHSVLFGSENASVKRETIDINLKYNALDRHYFATYTIRYIINSQQKQILPLLFIAINLNENKEIKVNNKISKIIPLDLRNTAYPFIEKSGNQTFVKYDDAHKVYVNQNDLLYFAADLEQGDNIIEVKYDAELTYNTFGFITNYELEYSLAPSKFWKSFGPIDVKLIFGDELEFKESNLGKGKEDKNTLKWTIAPQNREDLKIVISEKTSFISKVLLFIQPIGISAIALLAMFVLHLRLIKKKPKKYVMILGILLVPILFYVIYFLSYDLIDFSLGKDHTKHGYVLLYVFTYPFLLLIYGLLVWFIYKRRKVKSENLTKT</sequence>
<feature type="chain" id="PRO_5001786720" description="DUF4436 domain-containing protein" evidence="2">
    <location>
        <begin position="21"/>
        <end position="346"/>
    </location>
</feature>
<evidence type="ECO:0008006" key="5">
    <source>
        <dbReference type="Google" id="ProtNLM"/>
    </source>
</evidence>
<evidence type="ECO:0000313" key="4">
    <source>
        <dbReference type="Proteomes" id="UP000028623"/>
    </source>
</evidence>
<comment type="caution">
    <text evidence="3">The sequence shown here is derived from an EMBL/GenBank/DDBJ whole genome shotgun (WGS) entry which is preliminary data.</text>
</comment>
<protein>
    <recommendedName>
        <fullName evidence="5">DUF4436 domain-containing protein</fullName>
    </recommendedName>
</protein>
<keyword evidence="1" id="KW-0472">Membrane</keyword>
<feature type="transmembrane region" description="Helical" evidence="1">
    <location>
        <begin position="273"/>
        <end position="292"/>
    </location>
</feature>
<keyword evidence="1" id="KW-0812">Transmembrane</keyword>
<evidence type="ECO:0000313" key="3">
    <source>
        <dbReference type="EMBL" id="KFC19062.1"/>
    </source>
</evidence>
<dbReference type="EMBL" id="JPLY01000005">
    <property type="protein sequence ID" value="KFC19062.1"/>
    <property type="molecule type" value="Genomic_DNA"/>
</dbReference>
<name>A0A085B9B7_9FLAO</name>
<keyword evidence="4" id="KW-1185">Reference proteome</keyword>
<dbReference type="OrthoDB" id="6655275at2"/>
<evidence type="ECO:0000256" key="1">
    <source>
        <dbReference type="SAM" id="Phobius"/>
    </source>
</evidence>
<feature type="signal peptide" evidence="2">
    <location>
        <begin position="1"/>
        <end position="20"/>
    </location>
</feature>
<evidence type="ECO:0000256" key="2">
    <source>
        <dbReference type="SAM" id="SignalP"/>
    </source>
</evidence>
<dbReference type="STRING" id="421072.SAMN04488097_3447"/>
<dbReference type="RefSeq" id="WP_034978485.1">
    <property type="nucleotide sequence ID" value="NZ_FOFI01000005.1"/>
</dbReference>
<proteinExistence type="predicted"/>
<dbReference type="eggNOG" id="ENOG502ZG6K">
    <property type="taxonomic scope" value="Bacteria"/>
</dbReference>
<reference evidence="3 4" key="1">
    <citation type="submission" date="2014-07" db="EMBL/GenBank/DDBJ databases">
        <title>Epilithonimonas lactis LMG 22401 Genome.</title>
        <authorList>
            <person name="Pipes S.E."/>
            <person name="Stropko S.J."/>
        </authorList>
    </citation>
    <scope>NUCLEOTIDE SEQUENCE [LARGE SCALE GENOMIC DNA]</scope>
    <source>
        <strain evidence="3 4">LMG 24401</strain>
    </source>
</reference>
<keyword evidence="2" id="KW-0732">Signal</keyword>
<feature type="transmembrane region" description="Helical" evidence="1">
    <location>
        <begin position="312"/>
        <end position="333"/>
    </location>
</feature>
<gene>
    <name evidence="3" type="ORF">IO89_16230</name>
</gene>
<dbReference type="AlphaFoldDB" id="A0A085B9B7"/>
<accession>A0A085B9B7</accession>
<dbReference type="Proteomes" id="UP000028623">
    <property type="component" value="Unassembled WGS sequence"/>
</dbReference>
<keyword evidence="1" id="KW-1133">Transmembrane helix</keyword>
<organism evidence="3 4">
    <name type="scientific">Epilithonimonas lactis</name>
    <dbReference type="NCBI Taxonomy" id="421072"/>
    <lineage>
        <taxon>Bacteria</taxon>
        <taxon>Pseudomonadati</taxon>
        <taxon>Bacteroidota</taxon>
        <taxon>Flavobacteriia</taxon>
        <taxon>Flavobacteriales</taxon>
        <taxon>Weeksellaceae</taxon>
        <taxon>Chryseobacterium group</taxon>
        <taxon>Epilithonimonas</taxon>
    </lineage>
</organism>